<evidence type="ECO:0000256" key="2">
    <source>
        <dbReference type="SAM" id="SignalP"/>
    </source>
</evidence>
<protein>
    <submittedName>
        <fullName evidence="4">Alpha/beta hydrolase</fullName>
    </submittedName>
</protein>
<keyword evidence="1 4" id="KW-0378">Hydrolase</keyword>
<evidence type="ECO:0000313" key="4">
    <source>
        <dbReference type="EMBL" id="MBH9552606.1"/>
    </source>
</evidence>
<dbReference type="PANTHER" id="PTHR48081:SF13">
    <property type="entry name" value="ALPHA_BETA HYDROLASE"/>
    <property type="match status" value="1"/>
</dbReference>
<dbReference type="EMBL" id="JAEDAL010000002">
    <property type="protein sequence ID" value="MBH9552606.1"/>
    <property type="molecule type" value="Genomic_DNA"/>
</dbReference>
<dbReference type="InterPro" id="IPR050300">
    <property type="entry name" value="GDXG_lipolytic_enzyme"/>
</dbReference>
<dbReference type="SUPFAM" id="SSF53474">
    <property type="entry name" value="alpha/beta-Hydrolases"/>
    <property type="match status" value="1"/>
</dbReference>
<dbReference type="RefSeq" id="WP_198100203.1">
    <property type="nucleotide sequence ID" value="NZ_JAEDAL010000002.1"/>
</dbReference>
<dbReference type="InterPro" id="IPR029058">
    <property type="entry name" value="AB_hydrolase_fold"/>
</dbReference>
<evidence type="ECO:0000313" key="5">
    <source>
        <dbReference type="Proteomes" id="UP000620139"/>
    </source>
</evidence>
<sequence>MRAVLLTLALLSARVNASDWADGSGVDIEVRPGVIYHQASGEDLKLDLYLPLDRKRPRPLVIWVHGGGWVSGAREVANLRLLPWLQMGWAAANVSYRLARQATAPAAVEDVRCAVRWLAERASELGLDRTRIVLTGGSAGGHLALAAGMQPVPNRFDRACAMNGPGRWRSGEQAPVQVAAIVNLMGITNLPALLEPGTAGRGYAIEWFGSLPDAQRDGLARELSPVNLVGPHTPPILSFHGDADDIVPFDQAQQLHQALAAQNRPAQLVPIPGAKHGFSRAQMVEVMARTRDFLTHHGVGVAP</sequence>
<proteinExistence type="predicted"/>
<comment type="caution">
    <text evidence="4">The sequence shown here is derived from an EMBL/GenBank/DDBJ whole genome shotgun (WGS) entry which is preliminary data.</text>
</comment>
<dbReference type="InterPro" id="IPR049492">
    <property type="entry name" value="BD-FAE-like_dom"/>
</dbReference>
<dbReference type="Pfam" id="PF20434">
    <property type="entry name" value="BD-FAE"/>
    <property type="match status" value="1"/>
</dbReference>
<keyword evidence="2" id="KW-0732">Signal</keyword>
<reference evidence="4" key="1">
    <citation type="submission" date="2020-12" db="EMBL/GenBank/DDBJ databases">
        <title>The genome sequence of Inhella sp. 4Y17.</title>
        <authorList>
            <person name="Liu Y."/>
        </authorList>
    </citation>
    <scope>NUCLEOTIDE SEQUENCE</scope>
    <source>
        <strain evidence="4">4Y10</strain>
    </source>
</reference>
<accession>A0A931NEK1</accession>
<feature type="signal peptide" evidence="2">
    <location>
        <begin position="1"/>
        <end position="17"/>
    </location>
</feature>
<gene>
    <name evidence="4" type="ORF">I7X43_07045</name>
</gene>
<dbReference type="GO" id="GO:0016787">
    <property type="term" value="F:hydrolase activity"/>
    <property type="evidence" value="ECO:0007669"/>
    <property type="project" value="UniProtKB-KW"/>
</dbReference>
<feature type="chain" id="PRO_5037276317" evidence="2">
    <location>
        <begin position="18"/>
        <end position="303"/>
    </location>
</feature>
<dbReference type="Gene3D" id="3.40.50.1820">
    <property type="entry name" value="alpha/beta hydrolase"/>
    <property type="match status" value="1"/>
</dbReference>
<organism evidence="4 5">
    <name type="scientific">Inhella gelatinilytica</name>
    <dbReference type="NCBI Taxonomy" id="2795030"/>
    <lineage>
        <taxon>Bacteria</taxon>
        <taxon>Pseudomonadati</taxon>
        <taxon>Pseudomonadota</taxon>
        <taxon>Betaproteobacteria</taxon>
        <taxon>Burkholderiales</taxon>
        <taxon>Sphaerotilaceae</taxon>
        <taxon>Inhella</taxon>
    </lineage>
</organism>
<dbReference type="PANTHER" id="PTHR48081">
    <property type="entry name" value="AB HYDROLASE SUPERFAMILY PROTEIN C4A8.06C"/>
    <property type="match status" value="1"/>
</dbReference>
<feature type="domain" description="BD-FAE-like" evidence="3">
    <location>
        <begin position="46"/>
        <end position="259"/>
    </location>
</feature>
<dbReference type="Proteomes" id="UP000620139">
    <property type="component" value="Unassembled WGS sequence"/>
</dbReference>
<name>A0A931NEK1_9BURK</name>
<dbReference type="AlphaFoldDB" id="A0A931NEK1"/>
<evidence type="ECO:0000259" key="3">
    <source>
        <dbReference type="Pfam" id="PF20434"/>
    </source>
</evidence>
<evidence type="ECO:0000256" key="1">
    <source>
        <dbReference type="ARBA" id="ARBA00022801"/>
    </source>
</evidence>
<keyword evidence="5" id="KW-1185">Reference proteome</keyword>